<dbReference type="SMART" id="SM00086">
    <property type="entry name" value="PAC"/>
    <property type="match status" value="2"/>
</dbReference>
<dbReference type="InterPro" id="IPR000014">
    <property type="entry name" value="PAS"/>
</dbReference>
<dbReference type="PANTHER" id="PTHR44757:SF2">
    <property type="entry name" value="BIOFILM ARCHITECTURE MAINTENANCE PROTEIN MBAA"/>
    <property type="match status" value="1"/>
</dbReference>
<dbReference type="SMART" id="SM00091">
    <property type="entry name" value="PAS"/>
    <property type="match status" value="2"/>
</dbReference>
<dbReference type="CDD" id="cd01949">
    <property type="entry name" value="GGDEF"/>
    <property type="match status" value="1"/>
</dbReference>
<feature type="domain" description="GGDEF" evidence="5">
    <location>
        <begin position="657"/>
        <end position="788"/>
    </location>
</feature>
<dbReference type="PANTHER" id="PTHR44757">
    <property type="entry name" value="DIGUANYLATE CYCLASE DGCP"/>
    <property type="match status" value="1"/>
</dbReference>
<feature type="domain" description="PAS" evidence="2">
    <location>
        <begin position="496"/>
        <end position="567"/>
    </location>
</feature>
<keyword evidence="1" id="KW-0812">Transmembrane</keyword>
<dbReference type="EMBL" id="CP120863">
    <property type="protein sequence ID" value="WFE88974.1"/>
    <property type="molecule type" value="Genomic_DNA"/>
</dbReference>
<dbReference type="NCBIfam" id="TIGR00254">
    <property type="entry name" value="GGDEF"/>
    <property type="match status" value="1"/>
</dbReference>
<keyword evidence="1" id="KW-1133">Transmembrane helix</keyword>
<dbReference type="SUPFAM" id="SSF55785">
    <property type="entry name" value="PYP-like sensor domain (PAS domain)"/>
    <property type="match status" value="2"/>
</dbReference>
<dbReference type="SMART" id="SM00267">
    <property type="entry name" value="GGDEF"/>
    <property type="match status" value="1"/>
</dbReference>
<dbReference type="InterPro" id="IPR001610">
    <property type="entry name" value="PAC"/>
</dbReference>
<evidence type="ECO:0000259" key="3">
    <source>
        <dbReference type="PROSITE" id="PS50113"/>
    </source>
</evidence>
<dbReference type="Gene3D" id="3.30.70.270">
    <property type="match status" value="1"/>
</dbReference>
<evidence type="ECO:0000256" key="1">
    <source>
        <dbReference type="SAM" id="Phobius"/>
    </source>
</evidence>
<evidence type="ECO:0000313" key="6">
    <source>
        <dbReference type="EMBL" id="WFE88974.1"/>
    </source>
</evidence>
<dbReference type="InterPro" id="IPR001633">
    <property type="entry name" value="EAL_dom"/>
</dbReference>
<dbReference type="Pfam" id="PF00563">
    <property type="entry name" value="EAL"/>
    <property type="match status" value="1"/>
</dbReference>
<dbReference type="InterPro" id="IPR000700">
    <property type="entry name" value="PAS-assoc_C"/>
</dbReference>
<dbReference type="Gene3D" id="3.20.20.450">
    <property type="entry name" value="EAL domain"/>
    <property type="match status" value="1"/>
</dbReference>
<evidence type="ECO:0000259" key="2">
    <source>
        <dbReference type="PROSITE" id="PS50112"/>
    </source>
</evidence>
<gene>
    <name evidence="6" type="ORF">K1718_22875</name>
</gene>
<dbReference type="Pfam" id="PF00990">
    <property type="entry name" value="GGDEF"/>
    <property type="match status" value="1"/>
</dbReference>
<evidence type="ECO:0000259" key="5">
    <source>
        <dbReference type="PROSITE" id="PS50887"/>
    </source>
</evidence>
<sequence length="1059" mass="118916">MGEQVNEDKEQLRAGKPCRRGLSACLDQLLAKWSVDDSQFERPLRGVFLSFLVLIVAVLCIQNIASGYRNLLEPQEAVIRTTERLLTQQRAFGTQMLDRAVREISSDKNLQNAIQRHDTGTIRAIADKIMLAAPEGSSVAEFTIYGADQKPIYSSRSPVVAEPAHLAFQNDLSANLTRNTSNIELSIDGKFVVSVFQAWTVDGNLFGYLKLAVDIERSLVVAGAAVDAELVNLSKMDIPQSLNGQQISSRVLGEPMKTEFNFSALTNSATGLLNLDRFYFQNSQVFIVHELPVRPAMPGHDAKLILVKNITDHFWAFLQGALLTLSAGGGIALLAWIVIRRLLSRLQRSVQTTHSHLTGMVAENTRQLEESASQLLEAQRIAGVGSWERDLKTDLFIGSEEFFRITRISPDQPGGKIRQQLLDLVPEKERLRNLEVVREAIENRSEFEFEHSLIFAPDDCRSIYVRGYVMAGPDGDATKIVGIIHDITDRQKAERQSQLLANILESSLNEIYILNVDTFRIEYANRCAIDNLGFDLDELKSRRIWDINPLYDQETVRRHVTPLLKGVRGSLSIESEHRRKDGSEYPVDLRVQILKDHDRNLFVAIANDVSDRVQREKETREAKIRAERLAYFDPLTKLSNRAGCQRDAKSLFARDDKPSFLIHVDMDGFKRVNDTLGHLAGDHCLEETGRRLREVCRGLGTPYRWGGDEFVILADSSTSDPNQLCERARRLMRQPMEFNGNRFWPTVSMGIALCPDDADSFDTLLVNADLALYQSKENGKDRYTFFKTNMKAESETEAQIELELHDAVKHDQFYLVFQPQVNLRSQAVTGVEALIRWTHPERGELSPGEFLPVVEKSSLAPILGEIVIDKALAAAKSWLDSGINFGRISINVSPAHLASGKLVEHFSAAMKRHGVNPEKVTAEVLESVFLNDNGSGHLEALKKLYDLGVHIELDDFGTGYASLTHVADLPINGLKIDRSFTRQMLQDAKKEAVVNQLIHLARSLNIGVVCEGVETEAQYDRLRMMGDFSIQGFLIAKPMVFDQVTNWISESSDDLYFVL</sequence>
<feature type="domain" description="PAC" evidence="3">
    <location>
        <begin position="571"/>
        <end position="621"/>
    </location>
</feature>
<dbReference type="Proteomes" id="UP001209803">
    <property type="component" value="Chromosome"/>
</dbReference>
<dbReference type="NCBIfam" id="TIGR00229">
    <property type="entry name" value="sensory_box"/>
    <property type="match status" value="1"/>
</dbReference>
<dbReference type="InterPro" id="IPR000160">
    <property type="entry name" value="GGDEF_dom"/>
</dbReference>
<accession>A0ABY8F3L0</accession>
<organism evidence="6 7">
    <name type="scientific">Roseibium porphyridii</name>
    <dbReference type="NCBI Taxonomy" id="2866279"/>
    <lineage>
        <taxon>Bacteria</taxon>
        <taxon>Pseudomonadati</taxon>
        <taxon>Pseudomonadota</taxon>
        <taxon>Alphaproteobacteria</taxon>
        <taxon>Hyphomicrobiales</taxon>
        <taxon>Stappiaceae</taxon>
        <taxon>Roseibium</taxon>
    </lineage>
</organism>
<keyword evidence="7" id="KW-1185">Reference proteome</keyword>
<dbReference type="SMART" id="SM00052">
    <property type="entry name" value="EAL"/>
    <property type="match status" value="1"/>
</dbReference>
<dbReference type="Gene3D" id="3.30.450.20">
    <property type="entry name" value="PAS domain"/>
    <property type="match status" value="2"/>
</dbReference>
<dbReference type="PROSITE" id="PS50112">
    <property type="entry name" value="PAS"/>
    <property type="match status" value="1"/>
</dbReference>
<proteinExistence type="predicted"/>
<feature type="transmembrane region" description="Helical" evidence="1">
    <location>
        <begin position="47"/>
        <end position="65"/>
    </location>
</feature>
<evidence type="ECO:0000313" key="7">
    <source>
        <dbReference type="Proteomes" id="UP001209803"/>
    </source>
</evidence>
<feature type="transmembrane region" description="Helical" evidence="1">
    <location>
        <begin position="314"/>
        <end position="339"/>
    </location>
</feature>
<dbReference type="PROSITE" id="PS50883">
    <property type="entry name" value="EAL"/>
    <property type="match status" value="1"/>
</dbReference>
<evidence type="ECO:0000259" key="4">
    <source>
        <dbReference type="PROSITE" id="PS50883"/>
    </source>
</evidence>
<dbReference type="SUPFAM" id="SSF55073">
    <property type="entry name" value="Nucleotide cyclase"/>
    <property type="match status" value="1"/>
</dbReference>
<dbReference type="InterPro" id="IPR052155">
    <property type="entry name" value="Biofilm_reg_signaling"/>
</dbReference>
<dbReference type="PROSITE" id="PS50887">
    <property type="entry name" value="GGDEF"/>
    <property type="match status" value="1"/>
</dbReference>
<name>A0ABY8F3L0_9HYPH</name>
<feature type="domain" description="EAL" evidence="4">
    <location>
        <begin position="797"/>
        <end position="1052"/>
    </location>
</feature>
<dbReference type="CDD" id="cd00130">
    <property type="entry name" value="PAS"/>
    <property type="match status" value="1"/>
</dbReference>
<dbReference type="InterPro" id="IPR035965">
    <property type="entry name" value="PAS-like_dom_sf"/>
</dbReference>
<keyword evidence="1" id="KW-0472">Membrane</keyword>
<dbReference type="CDD" id="cd01948">
    <property type="entry name" value="EAL"/>
    <property type="match status" value="1"/>
</dbReference>
<dbReference type="PROSITE" id="PS50113">
    <property type="entry name" value="PAC"/>
    <property type="match status" value="1"/>
</dbReference>
<dbReference type="InterPro" id="IPR029787">
    <property type="entry name" value="Nucleotide_cyclase"/>
</dbReference>
<dbReference type="InterPro" id="IPR035919">
    <property type="entry name" value="EAL_sf"/>
</dbReference>
<dbReference type="Pfam" id="PF13426">
    <property type="entry name" value="PAS_9"/>
    <property type="match status" value="1"/>
</dbReference>
<reference evidence="6 7" key="1">
    <citation type="submission" date="2023-03" db="EMBL/GenBank/DDBJ databases">
        <title>Roseibium porphyridii sp. nov. and Roseibium rhodosorbium sp. nov. isolated from marine algae, Porphyridium cruentum and Rhodosorus marinus, respectively.</title>
        <authorList>
            <person name="Lee M.W."/>
            <person name="Choi B.J."/>
            <person name="Lee J.K."/>
            <person name="Choi D.G."/>
            <person name="Baek J.H."/>
            <person name="Bayburt H."/>
            <person name="Kim J.M."/>
            <person name="Han D.M."/>
            <person name="Kim K.H."/>
            <person name="Jeon C.O."/>
        </authorList>
    </citation>
    <scope>NUCLEOTIDE SEQUENCE [LARGE SCALE GENOMIC DNA]</scope>
    <source>
        <strain evidence="6 7">KMA01</strain>
    </source>
</reference>
<dbReference type="SUPFAM" id="SSF141868">
    <property type="entry name" value="EAL domain-like"/>
    <property type="match status" value="1"/>
</dbReference>
<dbReference type="InterPro" id="IPR043128">
    <property type="entry name" value="Rev_trsase/Diguanyl_cyclase"/>
</dbReference>
<protein>
    <submittedName>
        <fullName evidence="6">EAL domain-containing protein</fullName>
    </submittedName>
</protein>
<dbReference type="RefSeq" id="WP_265680726.1">
    <property type="nucleotide sequence ID" value="NZ_CP120863.1"/>
</dbReference>